<dbReference type="Proteomes" id="UP000054166">
    <property type="component" value="Unassembled WGS sequence"/>
</dbReference>
<keyword evidence="2" id="KW-1185">Reference proteome</keyword>
<dbReference type="HOGENOM" id="CLU_173717_0_0_1"/>
<dbReference type="InParanoid" id="A0A0C3BC20"/>
<reference evidence="2" key="2">
    <citation type="submission" date="2015-01" db="EMBL/GenBank/DDBJ databases">
        <title>Evolutionary Origins and Diversification of the Mycorrhizal Mutualists.</title>
        <authorList>
            <consortium name="DOE Joint Genome Institute"/>
            <consortium name="Mycorrhizal Genomics Consortium"/>
            <person name="Kohler A."/>
            <person name="Kuo A."/>
            <person name="Nagy L.G."/>
            <person name="Floudas D."/>
            <person name="Copeland A."/>
            <person name="Barry K.W."/>
            <person name="Cichocki N."/>
            <person name="Veneault-Fourrey C."/>
            <person name="LaButti K."/>
            <person name="Lindquist E.A."/>
            <person name="Lipzen A."/>
            <person name="Lundell T."/>
            <person name="Morin E."/>
            <person name="Murat C."/>
            <person name="Riley R."/>
            <person name="Ohm R."/>
            <person name="Sun H."/>
            <person name="Tunlid A."/>
            <person name="Henrissat B."/>
            <person name="Grigoriev I.V."/>
            <person name="Hibbett D.S."/>
            <person name="Martin F."/>
        </authorList>
    </citation>
    <scope>NUCLEOTIDE SEQUENCE [LARGE SCALE GENOMIC DNA]</scope>
    <source>
        <strain evidence="2">F 1598</strain>
    </source>
</reference>
<dbReference type="AlphaFoldDB" id="A0A0C3BC20"/>
<proteinExistence type="predicted"/>
<accession>A0A0C3BC20</accession>
<gene>
    <name evidence="1" type="ORF">PILCRDRAFT_68635</name>
</gene>
<name>A0A0C3BC20_PILCF</name>
<reference evidence="1 2" key="1">
    <citation type="submission" date="2014-04" db="EMBL/GenBank/DDBJ databases">
        <authorList>
            <consortium name="DOE Joint Genome Institute"/>
            <person name="Kuo A."/>
            <person name="Tarkka M."/>
            <person name="Buscot F."/>
            <person name="Kohler A."/>
            <person name="Nagy L.G."/>
            <person name="Floudas D."/>
            <person name="Copeland A."/>
            <person name="Barry K.W."/>
            <person name="Cichocki N."/>
            <person name="Veneault-Fourrey C."/>
            <person name="LaButti K."/>
            <person name="Lindquist E.A."/>
            <person name="Lipzen A."/>
            <person name="Lundell T."/>
            <person name="Morin E."/>
            <person name="Murat C."/>
            <person name="Sun H."/>
            <person name="Tunlid A."/>
            <person name="Henrissat B."/>
            <person name="Grigoriev I.V."/>
            <person name="Hibbett D.S."/>
            <person name="Martin F."/>
            <person name="Nordberg H.P."/>
            <person name="Cantor M.N."/>
            <person name="Hua S.X."/>
        </authorList>
    </citation>
    <scope>NUCLEOTIDE SEQUENCE [LARGE SCALE GENOMIC DNA]</scope>
    <source>
        <strain evidence="1 2">F 1598</strain>
    </source>
</reference>
<evidence type="ECO:0000313" key="2">
    <source>
        <dbReference type="Proteomes" id="UP000054166"/>
    </source>
</evidence>
<evidence type="ECO:0000313" key="1">
    <source>
        <dbReference type="EMBL" id="KIM83848.1"/>
    </source>
</evidence>
<sequence>YREVASFSADTIQCFSTNVSELKKLTAYDFENLLQCAIPVFDGLLPEPHNSAVLDLLFVIAHWHGLAKLHMHHDLTLDILD</sequence>
<feature type="non-terminal residue" evidence="1">
    <location>
        <position position="1"/>
    </location>
</feature>
<dbReference type="EMBL" id="KN832989">
    <property type="protein sequence ID" value="KIM83848.1"/>
    <property type="molecule type" value="Genomic_DNA"/>
</dbReference>
<dbReference type="STRING" id="765440.A0A0C3BC20"/>
<organism evidence="1 2">
    <name type="scientific">Piloderma croceum (strain F 1598)</name>
    <dbReference type="NCBI Taxonomy" id="765440"/>
    <lineage>
        <taxon>Eukaryota</taxon>
        <taxon>Fungi</taxon>
        <taxon>Dikarya</taxon>
        <taxon>Basidiomycota</taxon>
        <taxon>Agaricomycotina</taxon>
        <taxon>Agaricomycetes</taxon>
        <taxon>Agaricomycetidae</taxon>
        <taxon>Atheliales</taxon>
        <taxon>Atheliaceae</taxon>
        <taxon>Piloderma</taxon>
    </lineage>
</organism>
<dbReference type="OrthoDB" id="3269417at2759"/>
<protein>
    <submittedName>
        <fullName evidence="1">Uncharacterized protein</fullName>
    </submittedName>
</protein>